<feature type="domain" description="Peptidase S8/S53" evidence="7">
    <location>
        <begin position="193"/>
        <end position="411"/>
    </location>
</feature>
<evidence type="ECO:0000256" key="6">
    <source>
        <dbReference type="SAM" id="SignalP"/>
    </source>
</evidence>
<name>A0A368KEA9_9GAMM</name>
<evidence type="ECO:0000256" key="3">
    <source>
        <dbReference type="ARBA" id="ARBA00022801"/>
    </source>
</evidence>
<feature type="chain" id="PRO_5016901621" evidence="6">
    <location>
        <begin position="29"/>
        <end position="415"/>
    </location>
</feature>
<comment type="similarity">
    <text evidence="1 5">Belongs to the peptidase S8 family.</text>
</comment>
<feature type="active site" description="Charge relay system" evidence="5">
    <location>
        <position position="215"/>
    </location>
</feature>
<dbReference type="PRINTS" id="PR00723">
    <property type="entry name" value="SUBTILISIN"/>
</dbReference>
<reference evidence="8 9" key="1">
    <citation type="submission" date="2018-05" db="EMBL/GenBank/DDBJ databases">
        <title>Draft genome sequence of Rhodanobacter denitrificans Yn1 isolated from gold copper mine.</title>
        <authorList>
            <person name="Yang N."/>
            <person name="Mazhar H.S."/>
            <person name="Rensing C."/>
        </authorList>
    </citation>
    <scope>NUCLEOTIDE SEQUENCE [LARGE SCALE GENOMIC DNA]</scope>
    <source>
        <strain evidence="8 9">Yn1</strain>
    </source>
</reference>
<dbReference type="PANTHER" id="PTHR43806">
    <property type="entry name" value="PEPTIDASE S8"/>
    <property type="match status" value="1"/>
</dbReference>
<evidence type="ECO:0000256" key="1">
    <source>
        <dbReference type="ARBA" id="ARBA00011073"/>
    </source>
</evidence>
<dbReference type="AlphaFoldDB" id="A0A368KEA9"/>
<keyword evidence="3 5" id="KW-0378">Hydrolase</keyword>
<evidence type="ECO:0000256" key="5">
    <source>
        <dbReference type="PROSITE-ProRule" id="PRU01240"/>
    </source>
</evidence>
<dbReference type="PROSITE" id="PS51892">
    <property type="entry name" value="SUBTILASE"/>
    <property type="match status" value="1"/>
</dbReference>
<dbReference type="OrthoDB" id="5405281at2"/>
<dbReference type="RefSeq" id="WP_114342681.1">
    <property type="nucleotide sequence ID" value="NZ_QFWQ01000005.1"/>
</dbReference>
<dbReference type="InterPro" id="IPR036852">
    <property type="entry name" value="Peptidase_S8/S53_dom_sf"/>
</dbReference>
<gene>
    <name evidence="8" type="ORF">DEO45_08900</name>
</gene>
<evidence type="ECO:0000256" key="4">
    <source>
        <dbReference type="ARBA" id="ARBA00022825"/>
    </source>
</evidence>
<organism evidence="8 9">
    <name type="scientific">Rhodanobacter denitrificans</name>
    <dbReference type="NCBI Taxonomy" id="666685"/>
    <lineage>
        <taxon>Bacteria</taxon>
        <taxon>Pseudomonadati</taxon>
        <taxon>Pseudomonadota</taxon>
        <taxon>Gammaproteobacteria</taxon>
        <taxon>Lysobacterales</taxon>
        <taxon>Rhodanobacteraceae</taxon>
        <taxon>Rhodanobacter</taxon>
    </lineage>
</organism>
<feature type="active site" description="Charge relay system" evidence="5">
    <location>
        <position position="363"/>
    </location>
</feature>
<evidence type="ECO:0000256" key="2">
    <source>
        <dbReference type="ARBA" id="ARBA00022670"/>
    </source>
</evidence>
<dbReference type="EMBL" id="QFWQ01000005">
    <property type="protein sequence ID" value="RCS30167.1"/>
    <property type="molecule type" value="Genomic_DNA"/>
</dbReference>
<dbReference type="InterPro" id="IPR000209">
    <property type="entry name" value="Peptidase_S8/S53_dom"/>
</dbReference>
<keyword evidence="4 5" id="KW-0720">Serine protease</keyword>
<dbReference type="Pfam" id="PF00082">
    <property type="entry name" value="Peptidase_S8"/>
    <property type="match status" value="1"/>
</dbReference>
<evidence type="ECO:0000313" key="9">
    <source>
        <dbReference type="Proteomes" id="UP000252387"/>
    </source>
</evidence>
<dbReference type="Gene3D" id="3.40.50.200">
    <property type="entry name" value="Peptidase S8/S53 domain"/>
    <property type="match status" value="1"/>
</dbReference>
<keyword evidence="2 5" id="KW-0645">Protease</keyword>
<proteinExistence type="inferred from homology"/>
<evidence type="ECO:0000259" key="7">
    <source>
        <dbReference type="Pfam" id="PF00082"/>
    </source>
</evidence>
<keyword evidence="6" id="KW-0732">Signal</keyword>
<dbReference type="GO" id="GO:0006508">
    <property type="term" value="P:proteolysis"/>
    <property type="evidence" value="ECO:0007669"/>
    <property type="project" value="UniProtKB-KW"/>
</dbReference>
<feature type="active site" description="Charge relay system" evidence="5">
    <location>
        <position position="197"/>
    </location>
</feature>
<protein>
    <submittedName>
        <fullName evidence="8">Peptidase S8</fullName>
    </submittedName>
</protein>
<feature type="signal peptide" evidence="6">
    <location>
        <begin position="1"/>
        <end position="28"/>
    </location>
</feature>
<evidence type="ECO:0000313" key="8">
    <source>
        <dbReference type="EMBL" id="RCS30167.1"/>
    </source>
</evidence>
<dbReference type="InterPro" id="IPR015500">
    <property type="entry name" value="Peptidase_S8_subtilisin-rel"/>
</dbReference>
<dbReference type="PANTHER" id="PTHR43806:SF11">
    <property type="entry name" value="CEREVISIN-RELATED"/>
    <property type="match status" value="1"/>
</dbReference>
<dbReference type="InterPro" id="IPR050131">
    <property type="entry name" value="Peptidase_S8_subtilisin-like"/>
</dbReference>
<dbReference type="GO" id="GO:0004252">
    <property type="term" value="F:serine-type endopeptidase activity"/>
    <property type="evidence" value="ECO:0007669"/>
    <property type="project" value="UniProtKB-UniRule"/>
</dbReference>
<keyword evidence="9" id="KW-1185">Reference proteome</keyword>
<sequence length="415" mass="42733">MPLHRPSAMLAPLLAIALAVLGATPARAQVLGPVQGLPNLQVPGTNLPGVVPAQPLRNVDDLLRGPLAITRKLQVELLLRRESRRVDVDPRGAPILRGEFLAMGLSEAQRDAVQALGFAVDRETPADATLGLDFVVLSDTRGRRTASAMRALQQAAPAATFTYQHLYLPAGTGEPARAATSAAPSSNAPAQRVGLIDGGVDPADPALAHARIEQHGCRTANPSKHGTAVAARLVAGDPDTLYAADLWCGDAVGGATSNLVDALAWMARERVAVVNISLVGPDNPVLARAVQAMIARGHVLVSAVGNDGPAAPPLYPAAYPDVIGVGGVDAHDRVLPESGSGDQVDFCASGVVGSGRDALRGTSFAAPIVARKAAQLLDAPREGAAAQVQQHLIGEARRPGTAGRDPRCGYGLLSP</sequence>
<dbReference type="Proteomes" id="UP000252387">
    <property type="component" value="Unassembled WGS sequence"/>
</dbReference>
<dbReference type="SUPFAM" id="SSF52743">
    <property type="entry name" value="Subtilisin-like"/>
    <property type="match status" value="1"/>
</dbReference>
<accession>A0A368KEA9</accession>
<comment type="caution">
    <text evidence="8">The sequence shown here is derived from an EMBL/GenBank/DDBJ whole genome shotgun (WGS) entry which is preliminary data.</text>
</comment>